<gene>
    <name evidence="2" type="ORF">YK48G_17010</name>
</gene>
<comment type="caution">
    <text evidence="2">The sequence shown here is derived from an EMBL/GenBank/DDBJ whole genome shotgun (WGS) entry which is preliminary data.</text>
</comment>
<evidence type="ECO:0000313" key="2">
    <source>
        <dbReference type="EMBL" id="GHP14276.1"/>
    </source>
</evidence>
<reference evidence="2 3" key="1">
    <citation type="journal article" date="2021" name="Int. J. Syst. Evol. Microbiol.">
        <title>Lentilactobacillus fungorum sp. nov., isolated from spent mushroom substrates.</title>
        <authorList>
            <person name="Tohno M."/>
            <person name="Tanizawa Y."/>
            <person name="Kojima Y."/>
            <person name="Sakamoto M."/>
            <person name="Ohkuma M."/>
            <person name="Kobayashi H."/>
        </authorList>
    </citation>
    <scope>NUCLEOTIDE SEQUENCE [LARGE SCALE GENOMIC DNA]</scope>
    <source>
        <strain evidence="2 3">YK48G</strain>
    </source>
</reference>
<name>A0ABQ3W1V8_9LACO</name>
<dbReference type="EMBL" id="BNJR01000015">
    <property type="protein sequence ID" value="GHP14276.1"/>
    <property type="molecule type" value="Genomic_DNA"/>
</dbReference>
<accession>A0ABQ3W1V8</accession>
<dbReference type="RefSeq" id="WP_203630295.1">
    <property type="nucleotide sequence ID" value="NZ_BNJR01000015.1"/>
</dbReference>
<sequence>MAFLITYPKQDVSEALRQQLAATAPTLYLPLRKFQPLSLSDAAIAKIRASHFLILTSPVTVNLYLEKLRSLNPTAVLLVLSQKMAVKLKAAGVDAVWQATAENARSLADLVTPTIEREACLLRGDRSVIQTFLPSTVKQVMVYQNVWDQQAQQAAMAQLAGKQFTKVLVTSPSSFQRLARLMADLPAAFTKVTYYTLGQTTAKAIPSRNVVVAKGPGVLQNAIMQMCEDK</sequence>
<dbReference type="SUPFAM" id="SSF69618">
    <property type="entry name" value="HemD-like"/>
    <property type="match status" value="1"/>
</dbReference>
<dbReference type="InterPro" id="IPR003754">
    <property type="entry name" value="4pyrrol_synth_uPrphyn_synth"/>
</dbReference>
<evidence type="ECO:0000313" key="3">
    <source>
        <dbReference type="Proteomes" id="UP000604765"/>
    </source>
</evidence>
<feature type="domain" description="Tetrapyrrole biosynthesis uroporphyrinogen III synthase" evidence="1">
    <location>
        <begin position="25"/>
        <end position="210"/>
    </location>
</feature>
<dbReference type="Gene3D" id="3.40.50.10090">
    <property type="match status" value="2"/>
</dbReference>
<evidence type="ECO:0000259" key="1">
    <source>
        <dbReference type="Pfam" id="PF02602"/>
    </source>
</evidence>
<protein>
    <recommendedName>
        <fullName evidence="1">Tetrapyrrole biosynthesis uroporphyrinogen III synthase domain-containing protein</fullName>
    </recommendedName>
</protein>
<dbReference type="InterPro" id="IPR036108">
    <property type="entry name" value="4pyrrol_syn_uPrphyn_synt_sf"/>
</dbReference>
<dbReference type="Pfam" id="PF02602">
    <property type="entry name" value="HEM4"/>
    <property type="match status" value="1"/>
</dbReference>
<dbReference type="Proteomes" id="UP000604765">
    <property type="component" value="Unassembled WGS sequence"/>
</dbReference>
<proteinExistence type="predicted"/>
<organism evidence="2 3">
    <name type="scientific">Lentilactobacillus fungorum</name>
    <dbReference type="NCBI Taxonomy" id="2201250"/>
    <lineage>
        <taxon>Bacteria</taxon>
        <taxon>Bacillati</taxon>
        <taxon>Bacillota</taxon>
        <taxon>Bacilli</taxon>
        <taxon>Lactobacillales</taxon>
        <taxon>Lactobacillaceae</taxon>
        <taxon>Lentilactobacillus</taxon>
    </lineage>
</organism>
<keyword evidence="3" id="KW-1185">Reference proteome</keyword>